<name>A0AAV7KD86_9METZ</name>
<evidence type="ECO:0000256" key="7">
    <source>
        <dbReference type="ARBA" id="ARBA00023180"/>
    </source>
</evidence>
<feature type="compositionally biased region" description="Basic and acidic residues" evidence="9">
    <location>
        <begin position="27"/>
        <end position="46"/>
    </location>
</feature>
<reference evidence="12 13" key="1">
    <citation type="journal article" date="2023" name="BMC Biol.">
        <title>The compact genome of the sponge Oopsacas minuta (Hexactinellida) is lacking key metazoan core genes.</title>
        <authorList>
            <person name="Santini S."/>
            <person name="Schenkelaars Q."/>
            <person name="Jourda C."/>
            <person name="Duchesne M."/>
            <person name="Belahbib H."/>
            <person name="Rocher C."/>
            <person name="Selva M."/>
            <person name="Riesgo A."/>
            <person name="Vervoort M."/>
            <person name="Leys S.P."/>
            <person name="Kodjabachian L."/>
            <person name="Le Bivic A."/>
            <person name="Borchiellini C."/>
            <person name="Claverie J.M."/>
            <person name="Renard E."/>
        </authorList>
    </citation>
    <scope>NUCLEOTIDE SEQUENCE [LARGE SCALE GENOMIC DNA]</scope>
    <source>
        <strain evidence="12">SPO-2</strain>
    </source>
</reference>
<evidence type="ECO:0000256" key="2">
    <source>
        <dbReference type="ARBA" id="ARBA00009671"/>
    </source>
</evidence>
<keyword evidence="5 8" id="KW-1133">Transmembrane helix</keyword>
<dbReference type="PANTHER" id="PTHR12308:SF84">
    <property type="entry name" value="ANOCTAMIN"/>
    <property type="match status" value="1"/>
</dbReference>
<evidence type="ECO:0000256" key="3">
    <source>
        <dbReference type="ARBA" id="ARBA00022475"/>
    </source>
</evidence>
<keyword evidence="4 8" id="KW-0812">Transmembrane</keyword>
<evidence type="ECO:0000313" key="12">
    <source>
        <dbReference type="EMBL" id="KAI6658039.1"/>
    </source>
</evidence>
<accession>A0AAV7KD86</accession>
<comment type="caution">
    <text evidence="12">The sequence shown here is derived from an EMBL/GenBank/DDBJ whole genome shotgun (WGS) entry which is preliminary data.</text>
</comment>
<feature type="transmembrane region" description="Helical" evidence="8">
    <location>
        <begin position="298"/>
        <end position="317"/>
    </location>
</feature>
<feature type="domain" description="Anoctamin transmembrane" evidence="10">
    <location>
        <begin position="277"/>
        <end position="958"/>
    </location>
</feature>
<evidence type="ECO:0000256" key="4">
    <source>
        <dbReference type="ARBA" id="ARBA00022692"/>
    </source>
</evidence>
<dbReference type="InterPro" id="IPR032394">
    <property type="entry name" value="Anoct_dimer"/>
</dbReference>
<evidence type="ECO:0000259" key="11">
    <source>
        <dbReference type="Pfam" id="PF16178"/>
    </source>
</evidence>
<comment type="caution">
    <text evidence="8">Lacks conserved residue(s) required for the propagation of feature annotation.</text>
</comment>
<keyword evidence="7" id="KW-0325">Glycoprotein</keyword>
<feature type="transmembrane region" description="Helical" evidence="8">
    <location>
        <begin position="551"/>
        <end position="572"/>
    </location>
</feature>
<comment type="subcellular location">
    <subcellularLocation>
        <location evidence="1">Cell membrane</location>
        <topology evidence="1">Multi-pass membrane protein</topology>
    </subcellularLocation>
    <subcellularLocation>
        <location evidence="8">Membrane</location>
        <topology evidence="8">Multi-pass membrane protein</topology>
    </subcellularLocation>
</comment>
<evidence type="ECO:0000256" key="9">
    <source>
        <dbReference type="SAM" id="MobiDB-lite"/>
    </source>
</evidence>
<evidence type="ECO:0000256" key="8">
    <source>
        <dbReference type="RuleBase" id="RU280814"/>
    </source>
</evidence>
<organism evidence="12 13">
    <name type="scientific">Oopsacas minuta</name>
    <dbReference type="NCBI Taxonomy" id="111878"/>
    <lineage>
        <taxon>Eukaryota</taxon>
        <taxon>Metazoa</taxon>
        <taxon>Porifera</taxon>
        <taxon>Hexactinellida</taxon>
        <taxon>Hexasterophora</taxon>
        <taxon>Lyssacinosida</taxon>
        <taxon>Leucopsacidae</taxon>
        <taxon>Oopsacas</taxon>
    </lineage>
</organism>
<evidence type="ECO:0000313" key="13">
    <source>
        <dbReference type="Proteomes" id="UP001165289"/>
    </source>
</evidence>
<feature type="transmembrane region" description="Helical" evidence="8">
    <location>
        <begin position="457"/>
        <end position="481"/>
    </location>
</feature>
<evidence type="ECO:0000256" key="1">
    <source>
        <dbReference type="ARBA" id="ARBA00004651"/>
    </source>
</evidence>
<dbReference type="AlphaFoldDB" id="A0AAV7KD86"/>
<evidence type="ECO:0000259" key="10">
    <source>
        <dbReference type="Pfam" id="PF04547"/>
    </source>
</evidence>
<dbReference type="InterPro" id="IPR049452">
    <property type="entry name" value="Anoctamin_TM"/>
</dbReference>
<evidence type="ECO:0000256" key="5">
    <source>
        <dbReference type="ARBA" id="ARBA00022989"/>
    </source>
</evidence>
<dbReference type="GO" id="GO:0005886">
    <property type="term" value="C:plasma membrane"/>
    <property type="evidence" value="ECO:0007669"/>
    <property type="project" value="UniProtKB-SubCell"/>
</dbReference>
<keyword evidence="6 8" id="KW-0472">Membrane</keyword>
<evidence type="ECO:0000256" key="6">
    <source>
        <dbReference type="ARBA" id="ARBA00023136"/>
    </source>
</evidence>
<dbReference type="PANTHER" id="PTHR12308">
    <property type="entry name" value="ANOCTAMIN"/>
    <property type="match status" value="1"/>
</dbReference>
<dbReference type="GO" id="GO:0046983">
    <property type="term" value="F:protein dimerization activity"/>
    <property type="evidence" value="ECO:0007669"/>
    <property type="project" value="InterPro"/>
</dbReference>
<dbReference type="Pfam" id="PF16178">
    <property type="entry name" value="Anoct_dimer"/>
    <property type="match status" value="1"/>
</dbReference>
<feature type="domain" description="Anoctamin dimerisation" evidence="11">
    <location>
        <begin position="49"/>
        <end position="274"/>
    </location>
</feature>
<dbReference type="EMBL" id="JAKMXF010000110">
    <property type="protein sequence ID" value="KAI6658039.1"/>
    <property type="molecule type" value="Genomic_DNA"/>
</dbReference>
<dbReference type="Pfam" id="PF04547">
    <property type="entry name" value="Anoctamin"/>
    <property type="match status" value="1"/>
</dbReference>
<feature type="transmembrane region" description="Helical" evidence="8">
    <location>
        <begin position="676"/>
        <end position="699"/>
    </location>
</feature>
<comment type="similarity">
    <text evidence="2 8">Belongs to the anoctamin family.</text>
</comment>
<feature type="region of interest" description="Disordered" evidence="9">
    <location>
        <begin position="1"/>
        <end position="46"/>
    </location>
</feature>
<dbReference type="Proteomes" id="UP001165289">
    <property type="component" value="Unassembled WGS sequence"/>
</dbReference>
<proteinExistence type="inferred from homology"/>
<feature type="transmembrane region" description="Helical" evidence="8">
    <location>
        <begin position="501"/>
        <end position="523"/>
    </location>
</feature>
<dbReference type="InterPro" id="IPR007632">
    <property type="entry name" value="Anoctamin"/>
</dbReference>
<keyword evidence="13" id="KW-1185">Reference proteome</keyword>
<gene>
    <name evidence="12" type="ORF">LOD99_15752</name>
</gene>
<dbReference type="GO" id="GO:0005254">
    <property type="term" value="F:chloride channel activity"/>
    <property type="evidence" value="ECO:0007669"/>
    <property type="project" value="TreeGrafter"/>
</dbReference>
<sequence>MASGYEALEPQITTASGPEGPGSPSKESVKMEDMKNPEENKAAKERSVFFNDGVRKIDFILTYAKTTQKDGTPSDKENEKEEMREYFTNQLIKAGVEIEIQNPDESPDCKTTFVKIHGTWKILAQYAEKINLRVPIHDQDTSSSTLLEKILKCCKIKDPTEPVFPEKFQAKDVYTAIFKPQNLENFIGHENKDTFFTDAQRSLIIYNLLMDTPYKKNDPKTGIDRLLDKGVYSAAFPLHDGNYYVKPRGDPINFRQSLFREWASPWAFYKKQPLDEIREYFGEKVAIYFAFLGTYTKWLHLSTIIGILVFIYGLTTLGTARNPIARQACNDPPTDYYMCPICNGGKCDFWFLESACTAFWFALLFDNEGTVLFAIFMSFWCTLFLESWKRQQSTLQYEWDLLGFEEEEQQPRPKYELGVKRGHEIFPERWKAYWFDYDPVTKIEEFKQPQFIFFSKIMGTISILATTVTVVVIFVIAVIFYKVLTRNELSVIAARDGYASIVPFIGICVSISAAVLQLVFIVIMNKIYTYLALILTDWELHRTQTEHEDSFTFKMFVFQCVNFYSSIFYIAFIKGKLFVPYPGIPGFKLEECQPYGCLLELCLQLAIVFLGKQILNNGKELGVPVVKYIIKRLINWFKNRKKTEADKEEDIYTRYEQDFDLPPEDSFGLFGEYLELIIQFGFVTLFVASFPLAPFFALLNNYAEIRLDAFKYLCLQRKVVAIRAADIGIWYSILDTIAKCAVISNAFLIAFTATFIDRASYASINPLGIANYDNLDGFFNWTLGIVPIENLLDSVTFPDPSFQRLTDPNCTDDEGCPLYQPYLSRAIECCGSNNSPNCSTIWNVTAPGVTCCESIRIQAPAANVTDILYRNLPNSSYDDSLYCNVSRLVPGQFCRFRGRFQPNPFAENSPHNEYFFRVSLAKVVFVLLFEHFVFILTALIAWLIPDIPESIQTMILREKHLTRQAFFEYVDRTKSPSKAVGRGGDEEAEA</sequence>
<protein>
    <recommendedName>
        <fullName evidence="8">Anoctamin</fullName>
    </recommendedName>
</protein>
<feature type="transmembrane region" description="Helical" evidence="8">
    <location>
        <begin position="923"/>
        <end position="944"/>
    </location>
</feature>
<keyword evidence="3" id="KW-1003">Cell membrane</keyword>